<evidence type="ECO:0000313" key="2">
    <source>
        <dbReference type="EMBL" id="KAF6203437.1"/>
    </source>
</evidence>
<feature type="region of interest" description="Disordered" evidence="1">
    <location>
        <begin position="1"/>
        <end position="86"/>
    </location>
</feature>
<dbReference type="Proteomes" id="UP000466442">
    <property type="component" value="Unassembled WGS sequence"/>
</dbReference>
<feature type="compositionally biased region" description="Pro residues" evidence="1">
    <location>
        <begin position="359"/>
        <end position="368"/>
    </location>
</feature>
<proteinExistence type="predicted"/>
<dbReference type="PANTHER" id="PTHR34239">
    <property type="entry name" value="APPLE DOMAIN-CONTAINING PROTEIN"/>
    <property type="match status" value="1"/>
</dbReference>
<feature type="compositionally biased region" description="Low complexity" evidence="1">
    <location>
        <begin position="395"/>
        <end position="416"/>
    </location>
</feature>
<feature type="compositionally biased region" description="Basic residues" evidence="1">
    <location>
        <begin position="43"/>
        <end position="62"/>
    </location>
</feature>
<sequence length="457" mass="49877">MFRRSPSRNREARWGSSDGGMERSNENSRYLRTKFDCESNFQRSRHRSRSPLHRDRSWRRRRVTEPSPERGRYHSSDDEDSESSRSYAADDYLDEFEHSNLWTQQPGTSTQTQSLGDVMPSATVTRTQSSGNGASERKAPDMADSPDFAGFSMPGTDEVSKNFDSGIDPGLLKALGENPLVPPPPAPALHESVADRWKHHLLHGLPADVFTSIKETYPVPANLQLLSPPKLNPEIVASVGSTRKSVDAQYVSLQKQCSTAIAALGMGLTKIIEQGGEATAIMQPSYQNLCDAGRAMTALFFDISRTRRRIIQNCCTNTLTTISRDVPPSEWLFGDELGSRFRARLGLESSCKGLVSLKKPPPNPPKKPQPQRQVSLQTRGSGNGRGRAARGGGADSQQGQTPSIPTTIPGPGVITVEQPSSIQDEPGRFTSSDQRISPVRIAVAPPSTPSQGSGSKL</sequence>
<protein>
    <submittedName>
        <fullName evidence="2">Uncharacterized protein</fullName>
    </submittedName>
</protein>
<gene>
    <name evidence="2" type="ORF">GE061_001768</name>
</gene>
<reference evidence="2" key="1">
    <citation type="journal article" date="2021" name="Mol. Ecol. Resour.">
        <title>Apolygus lucorum genome provides insights into omnivorousness and mesophyll feeding.</title>
        <authorList>
            <person name="Liu Y."/>
            <person name="Liu H."/>
            <person name="Wang H."/>
            <person name="Huang T."/>
            <person name="Liu B."/>
            <person name="Yang B."/>
            <person name="Yin L."/>
            <person name="Li B."/>
            <person name="Zhang Y."/>
            <person name="Zhang S."/>
            <person name="Jiang F."/>
            <person name="Zhang X."/>
            <person name="Ren Y."/>
            <person name="Wang B."/>
            <person name="Wang S."/>
            <person name="Lu Y."/>
            <person name="Wu K."/>
            <person name="Fan W."/>
            <person name="Wang G."/>
        </authorList>
    </citation>
    <scope>NUCLEOTIDE SEQUENCE</scope>
    <source>
        <strain evidence="2">12Hb</strain>
    </source>
</reference>
<name>A0A8S9X386_APOLU</name>
<comment type="caution">
    <text evidence="2">The sequence shown here is derived from an EMBL/GenBank/DDBJ whole genome shotgun (WGS) entry which is preliminary data.</text>
</comment>
<feature type="compositionally biased region" description="Polar residues" evidence="1">
    <location>
        <begin position="417"/>
        <end position="435"/>
    </location>
</feature>
<organism evidence="2 3">
    <name type="scientific">Apolygus lucorum</name>
    <name type="common">Small green plant bug</name>
    <name type="synonym">Lygocoris lucorum</name>
    <dbReference type="NCBI Taxonomy" id="248454"/>
    <lineage>
        <taxon>Eukaryota</taxon>
        <taxon>Metazoa</taxon>
        <taxon>Ecdysozoa</taxon>
        <taxon>Arthropoda</taxon>
        <taxon>Hexapoda</taxon>
        <taxon>Insecta</taxon>
        <taxon>Pterygota</taxon>
        <taxon>Neoptera</taxon>
        <taxon>Paraneoptera</taxon>
        <taxon>Hemiptera</taxon>
        <taxon>Heteroptera</taxon>
        <taxon>Panheteroptera</taxon>
        <taxon>Cimicomorpha</taxon>
        <taxon>Miridae</taxon>
        <taxon>Mirini</taxon>
        <taxon>Apolygus</taxon>
    </lineage>
</organism>
<dbReference type="PANTHER" id="PTHR34239:SF2">
    <property type="entry name" value="TRANSPOSABLE ELEMENT P TRANSPOSASE_THAP9 CONSERVED DOMAIN-CONTAINING PROTEIN"/>
    <property type="match status" value="1"/>
</dbReference>
<accession>A0A8S9X386</accession>
<feature type="compositionally biased region" description="Gly residues" evidence="1">
    <location>
        <begin position="381"/>
        <end position="394"/>
    </location>
</feature>
<evidence type="ECO:0000256" key="1">
    <source>
        <dbReference type="SAM" id="MobiDB-lite"/>
    </source>
</evidence>
<feature type="region of interest" description="Disordered" evidence="1">
    <location>
        <begin position="123"/>
        <end position="160"/>
    </location>
</feature>
<dbReference type="EMBL" id="WIXP02000010">
    <property type="protein sequence ID" value="KAF6203437.1"/>
    <property type="molecule type" value="Genomic_DNA"/>
</dbReference>
<feature type="compositionally biased region" description="Basic and acidic residues" evidence="1">
    <location>
        <begin position="63"/>
        <end position="76"/>
    </location>
</feature>
<feature type="compositionally biased region" description="Polar residues" evidence="1">
    <location>
        <begin position="123"/>
        <end position="133"/>
    </location>
</feature>
<dbReference type="OrthoDB" id="7701249at2759"/>
<keyword evidence="3" id="KW-1185">Reference proteome</keyword>
<feature type="region of interest" description="Disordered" evidence="1">
    <location>
        <begin position="353"/>
        <end position="457"/>
    </location>
</feature>
<dbReference type="AlphaFoldDB" id="A0A8S9X386"/>
<evidence type="ECO:0000313" key="3">
    <source>
        <dbReference type="Proteomes" id="UP000466442"/>
    </source>
</evidence>